<name>A0AAE0MTY7_9PEZI</name>
<comment type="caution">
    <text evidence="3">The sequence shown here is derived from an EMBL/GenBank/DDBJ whole genome shotgun (WGS) entry which is preliminary data.</text>
</comment>
<accession>A0AAE0MTY7</accession>
<dbReference type="AlphaFoldDB" id="A0AAE0MTY7"/>
<proteinExistence type="predicted"/>
<sequence>MTTDDVENESDCWNTSWKSLIVRVISIFRPSADALNQPQPGEPNDARIEGEELNELFDYEAYCMAQNQDHAVANMNDHLSNSEQGFDMDMLNMNDTPGQAGPQVQDQNPFSNLIVDQDQLAQLQFPLLDTAHNNNVPAMNLGIPESAIDPRLRAPKDDGSDAGPEGQANMLLLAQRLACPVGGPRYPHEQRYSLNPPIGPILENFPGQNNSLPLEVFMPSPSVSNKPAPTAGPANAVGSSSGSRSNTPLKLGHKQNSLGPTESPSKKRKASPHNRSQSLAQLQCHSPSHNHGNNNGNPAVRDKRAATVGSSMSPRGPPDQFQGHSSEPGHRVPPSGNGPVQISPATVARRERIQKALMNLDKNWKVAWQKMPGHMRFGFHKELAQAETRAEPLELWEKYLLFKNSEKDKIRVYQELAIERYREREKFMVMLSDHLEKYDGLRSEMQKLREHVFNLESTVQKNELARQKMMGRITDLERSHLELNRGLDERVHILNGKVDRKAQELEEAVEKLKMGEEGLSE</sequence>
<evidence type="ECO:0000256" key="2">
    <source>
        <dbReference type="SAM" id="MobiDB-lite"/>
    </source>
</evidence>
<evidence type="ECO:0000313" key="4">
    <source>
        <dbReference type="Proteomes" id="UP001278500"/>
    </source>
</evidence>
<keyword evidence="4" id="KW-1185">Reference proteome</keyword>
<gene>
    <name evidence="3" type="ORF">B0H65DRAFT_441268</name>
</gene>
<feature type="coiled-coil region" evidence="1">
    <location>
        <begin position="431"/>
        <end position="458"/>
    </location>
</feature>
<feature type="region of interest" description="Disordered" evidence="2">
    <location>
        <begin position="216"/>
        <end position="342"/>
    </location>
</feature>
<feature type="compositionally biased region" description="Low complexity" evidence="2">
    <location>
        <begin position="285"/>
        <end position="298"/>
    </location>
</feature>
<dbReference type="Proteomes" id="UP001278500">
    <property type="component" value="Unassembled WGS sequence"/>
</dbReference>
<reference evidence="3" key="2">
    <citation type="submission" date="2023-06" db="EMBL/GenBank/DDBJ databases">
        <authorList>
            <consortium name="Lawrence Berkeley National Laboratory"/>
            <person name="Haridas S."/>
            <person name="Hensen N."/>
            <person name="Bonometti L."/>
            <person name="Westerberg I."/>
            <person name="Brannstrom I.O."/>
            <person name="Guillou S."/>
            <person name="Cros-Aarteil S."/>
            <person name="Calhoun S."/>
            <person name="Kuo A."/>
            <person name="Mondo S."/>
            <person name="Pangilinan J."/>
            <person name="Riley R."/>
            <person name="Labutti K."/>
            <person name="Andreopoulos B."/>
            <person name="Lipzen A."/>
            <person name="Chen C."/>
            <person name="Yanf M."/>
            <person name="Daum C."/>
            <person name="Ng V."/>
            <person name="Clum A."/>
            <person name="Steindorff A."/>
            <person name="Ohm R."/>
            <person name="Martin F."/>
            <person name="Silar P."/>
            <person name="Natvig D."/>
            <person name="Lalanne C."/>
            <person name="Gautier V."/>
            <person name="Ament-Velasquez S.L."/>
            <person name="Kruys A."/>
            <person name="Hutchinson M.I."/>
            <person name="Powell A.J."/>
            <person name="Barry K."/>
            <person name="Miller A.N."/>
            <person name="Grigoriev I.V."/>
            <person name="Debuchy R."/>
            <person name="Gladieux P."/>
            <person name="Thoren M.H."/>
            <person name="Johannesson H."/>
        </authorList>
    </citation>
    <scope>NUCLEOTIDE SEQUENCE</scope>
    <source>
        <strain evidence="3">CBS 560.94</strain>
    </source>
</reference>
<protein>
    <submittedName>
        <fullName evidence="3">Uncharacterized protein</fullName>
    </submittedName>
</protein>
<evidence type="ECO:0000313" key="3">
    <source>
        <dbReference type="EMBL" id="KAK3347663.1"/>
    </source>
</evidence>
<dbReference type="RefSeq" id="XP_062682745.1">
    <property type="nucleotide sequence ID" value="XM_062825517.1"/>
</dbReference>
<dbReference type="GeneID" id="87862671"/>
<keyword evidence="1" id="KW-0175">Coiled coil</keyword>
<evidence type="ECO:0000256" key="1">
    <source>
        <dbReference type="SAM" id="Coils"/>
    </source>
</evidence>
<dbReference type="EMBL" id="JAUEPP010000003">
    <property type="protein sequence ID" value="KAK3347663.1"/>
    <property type="molecule type" value="Genomic_DNA"/>
</dbReference>
<feature type="compositionally biased region" description="Polar residues" evidence="2">
    <location>
        <begin position="237"/>
        <end position="263"/>
    </location>
</feature>
<reference evidence="3" key="1">
    <citation type="journal article" date="2023" name="Mol. Phylogenet. Evol.">
        <title>Genome-scale phylogeny and comparative genomics of the fungal order Sordariales.</title>
        <authorList>
            <person name="Hensen N."/>
            <person name="Bonometti L."/>
            <person name="Westerberg I."/>
            <person name="Brannstrom I.O."/>
            <person name="Guillou S."/>
            <person name="Cros-Aarteil S."/>
            <person name="Calhoun S."/>
            <person name="Haridas S."/>
            <person name="Kuo A."/>
            <person name="Mondo S."/>
            <person name="Pangilinan J."/>
            <person name="Riley R."/>
            <person name="LaButti K."/>
            <person name="Andreopoulos B."/>
            <person name="Lipzen A."/>
            <person name="Chen C."/>
            <person name="Yan M."/>
            <person name="Daum C."/>
            <person name="Ng V."/>
            <person name="Clum A."/>
            <person name="Steindorff A."/>
            <person name="Ohm R.A."/>
            <person name="Martin F."/>
            <person name="Silar P."/>
            <person name="Natvig D.O."/>
            <person name="Lalanne C."/>
            <person name="Gautier V."/>
            <person name="Ament-Velasquez S.L."/>
            <person name="Kruys A."/>
            <person name="Hutchinson M.I."/>
            <person name="Powell A.J."/>
            <person name="Barry K."/>
            <person name="Miller A.N."/>
            <person name="Grigoriev I.V."/>
            <person name="Debuchy R."/>
            <person name="Gladieux P."/>
            <person name="Hiltunen Thoren M."/>
            <person name="Johannesson H."/>
        </authorList>
    </citation>
    <scope>NUCLEOTIDE SEQUENCE</scope>
    <source>
        <strain evidence="3">CBS 560.94</strain>
    </source>
</reference>
<feature type="compositionally biased region" description="Polar residues" evidence="2">
    <location>
        <begin position="273"/>
        <end position="284"/>
    </location>
</feature>
<organism evidence="3 4">
    <name type="scientific">Neurospora tetraspora</name>
    <dbReference type="NCBI Taxonomy" id="94610"/>
    <lineage>
        <taxon>Eukaryota</taxon>
        <taxon>Fungi</taxon>
        <taxon>Dikarya</taxon>
        <taxon>Ascomycota</taxon>
        <taxon>Pezizomycotina</taxon>
        <taxon>Sordariomycetes</taxon>
        <taxon>Sordariomycetidae</taxon>
        <taxon>Sordariales</taxon>
        <taxon>Sordariaceae</taxon>
        <taxon>Neurospora</taxon>
    </lineage>
</organism>